<gene>
    <name evidence="2" type="ORF">CWC19_05040</name>
    <name evidence="3" type="ORF">CWC20_10525</name>
</gene>
<reference evidence="5" key="2">
    <citation type="submission" date="2019-06" db="EMBL/GenBank/DDBJ databases">
        <title>Co-occurence of chitin degradation, pigmentation and bioactivity in marine Pseudoalteromonas.</title>
        <authorList>
            <person name="Sonnenschein E.C."/>
            <person name="Bech P.K."/>
        </authorList>
    </citation>
    <scope>NUCLEOTIDE SEQUENCE [LARGE SCALE GENOMIC DNA]</scope>
    <source>
        <strain evidence="5">S3790</strain>
    </source>
</reference>
<dbReference type="EMBL" id="PNBX01000015">
    <property type="protein sequence ID" value="TMO69534.1"/>
    <property type="molecule type" value="Genomic_DNA"/>
</dbReference>
<evidence type="ECO:0000259" key="1">
    <source>
        <dbReference type="PROSITE" id="PS51186"/>
    </source>
</evidence>
<feature type="domain" description="N-acetyltransferase" evidence="1">
    <location>
        <begin position="6"/>
        <end position="150"/>
    </location>
</feature>
<dbReference type="InterPro" id="IPR016181">
    <property type="entry name" value="Acyl_CoA_acyltransferase"/>
</dbReference>
<evidence type="ECO:0000313" key="4">
    <source>
        <dbReference type="Proteomes" id="UP000307164"/>
    </source>
</evidence>
<comment type="caution">
    <text evidence="2">The sequence shown here is derived from an EMBL/GenBank/DDBJ whole genome shotgun (WGS) entry which is preliminary data.</text>
</comment>
<dbReference type="Pfam" id="PF13673">
    <property type="entry name" value="Acetyltransf_10"/>
    <property type="match status" value="1"/>
</dbReference>
<dbReference type="PROSITE" id="PS51186">
    <property type="entry name" value="GNAT"/>
    <property type="match status" value="1"/>
</dbReference>
<keyword evidence="4" id="KW-1185">Reference proteome</keyword>
<organism evidence="2 5">
    <name type="scientific">Pseudoalteromonas aurantia</name>
    <dbReference type="NCBI Taxonomy" id="43654"/>
    <lineage>
        <taxon>Bacteria</taxon>
        <taxon>Pseudomonadati</taxon>
        <taxon>Pseudomonadota</taxon>
        <taxon>Gammaproteobacteria</taxon>
        <taxon>Alteromonadales</taxon>
        <taxon>Pseudoalteromonadaceae</taxon>
        <taxon>Pseudoalteromonas</taxon>
    </lineage>
</organism>
<evidence type="ECO:0000313" key="2">
    <source>
        <dbReference type="EMBL" id="TMO69534.1"/>
    </source>
</evidence>
<protein>
    <submittedName>
        <fullName evidence="2">GNAT family N-acetyltransferase</fullName>
    </submittedName>
</protein>
<dbReference type="CDD" id="cd04301">
    <property type="entry name" value="NAT_SF"/>
    <property type="match status" value="1"/>
</dbReference>
<proteinExistence type="predicted"/>
<reference evidence="2 5" key="1">
    <citation type="submission" date="2018-01" db="EMBL/GenBank/DDBJ databases">
        <authorList>
            <person name="Paulsen S."/>
            <person name="Gram L.K."/>
        </authorList>
    </citation>
    <scope>NUCLEOTIDE SEQUENCE [LARGE SCALE GENOMIC DNA]</scope>
    <source>
        <strain evidence="2 5">S3790</strain>
        <strain evidence="3">S3895</strain>
    </source>
</reference>
<evidence type="ECO:0000313" key="5">
    <source>
        <dbReference type="Proteomes" id="UP000307217"/>
    </source>
</evidence>
<dbReference type="Gene3D" id="3.40.630.30">
    <property type="match status" value="1"/>
</dbReference>
<reference evidence="2" key="3">
    <citation type="submission" date="2019-09" db="EMBL/GenBank/DDBJ databases">
        <title>Co-occurence of chitin degradation, pigmentation and bioactivity in marine Pseudoalteromonas.</title>
        <authorList>
            <person name="Sonnenschein E.C."/>
            <person name="Bech P.K."/>
        </authorList>
    </citation>
    <scope>NUCLEOTIDE SEQUENCE</scope>
    <source>
        <strain evidence="2">S3790</strain>
        <strain evidence="3 4">S3895</strain>
    </source>
</reference>
<dbReference type="RefSeq" id="WP_138590659.1">
    <property type="nucleotide sequence ID" value="NZ_PNBW01000048.1"/>
</dbReference>
<dbReference type="OrthoDB" id="9796171at2"/>
<dbReference type="SUPFAM" id="SSF55729">
    <property type="entry name" value="Acyl-CoA N-acyltransferases (Nat)"/>
    <property type="match status" value="1"/>
</dbReference>
<dbReference type="Proteomes" id="UP000307164">
    <property type="component" value="Unassembled WGS sequence"/>
</dbReference>
<dbReference type="Proteomes" id="UP000307217">
    <property type="component" value="Unassembled WGS sequence"/>
</dbReference>
<accession>A0A5S3VBU8</accession>
<name>A0A5S3VBU8_9GAMM</name>
<dbReference type="AlphaFoldDB" id="A0A5S3VBU8"/>
<dbReference type="EMBL" id="PNBW01000048">
    <property type="protein sequence ID" value="TMO74366.1"/>
    <property type="molecule type" value="Genomic_DNA"/>
</dbReference>
<dbReference type="InterPro" id="IPR000182">
    <property type="entry name" value="GNAT_dom"/>
</dbReference>
<keyword evidence="2" id="KW-0808">Transferase</keyword>
<dbReference type="GO" id="GO:0016747">
    <property type="term" value="F:acyltransferase activity, transferring groups other than amino-acyl groups"/>
    <property type="evidence" value="ECO:0007669"/>
    <property type="project" value="InterPro"/>
</dbReference>
<evidence type="ECO:0000313" key="3">
    <source>
        <dbReference type="EMBL" id="TMO74366.1"/>
    </source>
</evidence>
<sequence length="150" mass="17041">MQWQCKKFLELDVPTLFTIMKARVDVFVVEQACPYPELDEFDRAFDTHHVYASVDGCIAAYARVYVQTPECIAIGRVLVSERYRGKGLAATLMEKSIAVAINYGSCSEIKLSAQTYLLKFYAEQGFKSIGDPYLEDGIEHQDMILIPERK</sequence>